<reference evidence="1" key="2">
    <citation type="submission" date="2020-11" db="EMBL/GenBank/DDBJ databases">
        <title>Whole genome sequencing of Colletotrichum sp.</title>
        <authorList>
            <person name="Li H."/>
        </authorList>
    </citation>
    <scope>NUCLEOTIDE SEQUENCE</scope>
    <source>
        <strain evidence="1">CkLH20</strain>
    </source>
</reference>
<keyword evidence="1" id="KW-0547">Nucleotide-binding</keyword>
<keyword evidence="1" id="KW-0067">ATP-binding</keyword>
<dbReference type="AlphaFoldDB" id="A0A9P6IBH8"/>
<proteinExistence type="predicted"/>
<keyword evidence="1" id="KW-0378">Hydrolase</keyword>
<gene>
    <name evidence="1" type="ORF">CkaCkLH20_01610</name>
</gene>
<protein>
    <submittedName>
        <fullName evidence="1">DEAD/DEAH box DNA helicase</fullName>
    </submittedName>
</protein>
<comment type="caution">
    <text evidence="1">The sequence shown here is derived from an EMBL/GenBank/DDBJ whole genome shotgun (WGS) entry which is preliminary data.</text>
</comment>
<keyword evidence="1" id="KW-0347">Helicase</keyword>
<keyword evidence="2" id="KW-1185">Reference proteome</keyword>
<dbReference type="Proteomes" id="UP000781932">
    <property type="component" value="Unassembled WGS sequence"/>
</dbReference>
<sequence length="142" mass="15932">MVNHNIRTVRQLAELEFFHIESIMSRNPPFGQKIVRNLKHFPRLILALDIPKREGARSLVVRAMLGCTNLEVPAWKESVPWVTLAAETTDGRLVFFWRGRAGSMMSGKELVFPVEAVPGQTVFVWAACEEIAGTVVTKEVSV</sequence>
<name>A0A9P6IBH8_9PEZI</name>
<dbReference type="GeneID" id="62157403"/>
<evidence type="ECO:0000313" key="1">
    <source>
        <dbReference type="EMBL" id="KAF9880568.1"/>
    </source>
</evidence>
<organism evidence="1 2">
    <name type="scientific">Colletotrichum karsti</name>
    <dbReference type="NCBI Taxonomy" id="1095194"/>
    <lineage>
        <taxon>Eukaryota</taxon>
        <taxon>Fungi</taxon>
        <taxon>Dikarya</taxon>
        <taxon>Ascomycota</taxon>
        <taxon>Pezizomycotina</taxon>
        <taxon>Sordariomycetes</taxon>
        <taxon>Hypocreomycetidae</taxon>
        <taxon>Glomerellales</taxon>
        <taxon>Glomerellaceae</taxon>
        <taxon>Colletotrichum</taxon>
        <taxon>Colletotrichum boninense species complex</taxon>
    </lineage>
</organism>
<reference evidence="1" key="1">
    <citation type="submission" date="2020-03" db="EMBL/GenBank/DDBJ databases">
        <authorList>
            <person name="He L."/>
        </authorList>
    </citation>
    <scope>NUCLEOTIDE SEQUENCE</scope>
    <source>
        <strain evidence="1">CkLH20</strain>
    </source>
</reference>
<dbReference type="GO" id="GO:0004386">
    <property type="term" value="F:helicase activity"/>
    <property type="evidence" value="ECO:0007669"/>
    <property type="project" value="UniProtKB-KW"/>
</dbReference>
<dbReference type="RefSeq" id="XP_038750029.1">
    <property type="nucleotide sequence ID" value="XM_038884329.1"/>
</dbReference>
<evidence type="ECO:0000313" key="2">
    <source>
        <dbReference type="Proteomes" id="UP000781932"/>
    </source>
</evidence>
<dbReference type="OrthoDB" id="5575at2759"/>
<dbReference type="EMBL" id="JAATWM020000004">
    <property type="protein sequence ID" value="KAF9880568.1"/>
    <property type="molecule type" value="Genomic_DNA"/>
</dbReference>
<accession>A0A9P6IBH8</accession>